<evidence type="ECO:0000256" key="1">
    <source>
        <dbReference type="ARBA" id="ARBA00010617"/>
    </source>
</evidence>
<keyword evidence="4" id="KW-0503">Monooxygenase</keyword>
<dbReference type="PANTHER" id="PTHR24300">
    <property type="entry name" value="CYTOCHROME P450 508A4-RELATED"/>
    <property type="match status" value="1"/>
</dbReference>
<keyword evidence="4" id="KW-0560">Oxidoreductase</keyword>
<dbReference type="GO" id="GO:0020037">
    <property type="term" value="F:heme binding"/>
    <property type="evidence" value="ECO:0007669"/>
    <property type="project" value="InterPro"/>
</dbReference>
<dbReference type="GO" id="GO:0005506">
    <property type="term" value="F:iron ion binding"/>
    <property type="evidence" value="ECO:0007669"/>
    <property type="project" value="InterPro"/>
</dbReference>
<dbReference type="SUPFAM" id="SSF48264">
    <property type="entry name" value="Cytochrome P450"/>
    <property type="match status" value="1"/>
</dbReference>
<comment type="similarity">
    <text evidence="1">Belongs to the cytochrome P450 family.</text>
</comment>
<evidence type="ECO:0000256" key="5">
    <source>
        <dbReference type="SAM" id="SignalP"/>
    </source>
</evidence>
<dbReference type="GO" id="GO:0005737">
    <property type="term" value="C:cytoplasm"/>
    <property type="evidence" value="ECO:0007669"/>
    <property type="project" value="TreeGrafter"/>
</dbReference>
<evidence type="ECO:0000256" key="4">
    <source>
        <dbReference type="ARBA" id="ARBA00023033"/>
    </source>
</evidence>
<feature type="non-terminal residue" evidence="6">
    <location>
        <position position="77"/>
    </location>
</feature>
<evidence type="ECO:0000256" key="2">
    <source>
        <dbReference type="ARBA" id="ARBA00022723"/>
    </source>
</evidence>
<dbReference type="Gene3D" id="1.10.630.10">
    <property type="entry name" value="Cytochrome P450"/>
    <property type="match status" value="1"/>
</dbReference>
<dbReference type="InterPro" id="IPR036396">
    <property type="entry name" value="Cyt_P450_sf"/>
</dbReference>
<gene>
    <name evidence="6" type="ORF">PENTCL1PPCAC_23672</name>
</gene>
<protein>
    <recommendedName>
        <fullName evidence="8">Cytochrome P450</fullName>
    </recommendedName>
</protein>
<accession>A0AAV5U4X6</accession>
<keyword evidence="2" id="KW-0479">Metal-binding</keyword>
<feature type="signal peptide" evidence="5">
    <location>
        <begin position="1"/>
        <end position="15"/>
    </location>
</feature>
<dbReference type="InterPro" id="IPR001128">
    <property type="entry name" value="Cyt_P450"/>
</dbReference>
<comment type="caution">
    <text evidence="6">The sequence shown here is derived from an EMBL/GenBank/DDBJ whole genome shotgun (WGS) entry which is preliminary data.</text>
</comment>
<dbReference type="PANTHER" id="PTHR24300:SF375">
    <property type="entry name" value="CYTOCHROME P450 FAMILY"/>
    <property type="match status" value="1"/>
</dbReference>
<evidence type="ECO:0000313" key="7">
    <source>
        <dbReference type="Proteomes" id="UP001432027"/>
    </source>
</evidence>
<dbReference type="Proteomes" id="UP001432027">
    <property type="component" value="Unassembled WGS sequence"/>
</dbReference>
<name>A0AAV5U4X6_9BILA</name>
<dbReference type="GO" id="GO:0006805">
    <property type="term" value="P:xenobiotic metabolic process"/>
    <property type="evidence" value="ECO:0007669"/>
    <property type="project" value="TreeGrafter"/>
</dbReference>
<dbReference type="EMBL" id="BTSX01000005">
    <property type="protein sequence ID" value="GMT01498.1"/>
    <property type="molecule type" value="Genomic_DNA"/>
</dbReference>
<evidence type="ECO:0000256" key="3">
    <source>
        <dbReference type="ARBA" id="ARBA00023004"/>
    </source>
</evidence>
<keyword evidence="3" id="KW-0408">Iron</keyword>
<sequence length="77" mass="8877">MILLLLGLLIAGLLCYSCFINRIRGLPPGPPPLPLLGNFLQFKTDLDKKFFEWKRWYGKAFTVWMPHPTVIITDCKV</sequence>
<keyword evidence="5" id="KW-0732">Signal</keyword>
<keyword evidence="7" id="KW-1185">Reference proteome</keyword>
<proteinExistence type="inferred from homology"/>
<dbReference type="InterPro" id="IPR050182">
    <property type="entry name" value="Cytochrome_P450_fam2"/>
</dbReference>
<reference evidence="6" key="1">
    <citation type="submission" date="2023-10" db="EMBL/GenBank/DDBJ databases">
        <title>Genome assembly of Pristionchus species.</title>
        <authorList>
            <person name="Yoshida K."/>
            <person name="Sommer R.J."/>
        </authorList>
    </citation>
    <scope>NUCLEOTIDE SEQUENCE</scope>
    <source>
        <strain evidence="6">RS0144</strain>
    </source>
</reference>
<organism evidence="6 7">
    <name type="scientific">Pristionchus entomophagus</name>
    <dbReference type="NCBI Taxonomy" id="358040"/>
    <lineage>
        <taxon>Eukaryota</taxon>
        <taxon>Metazoa</taxon>
        <taxon>Ecdysozoa</taxon>
        <taxon>Nematoda</taxon>
        <taxon>Chromadorea</taxon>
        <taxon>Rhabditida</taxon>
        <taxon>Rhabditina</taxon>
        <taxon>Diplogasteromorpha</taxon>
        <taxon>Diplogasteroidea</taxon>
        <taxon>Neodiplogasteridae</taxon>
        <taxon>Pristionchus</taxon>
    </lineage>
</organism>
<evidence type="ECO:0008006" key="8">
    <source>
        <dbReference type="Google" id="ProtNLM"/>
    </source>
</evidence>
<evidence type="ECO:0000313" key="6">
    <source>
        <dbReference type="EMBL" id="GMT01498.1"/>
    </source>
</evidence>
<dbReference type="GO" id="GO:0016712">
    <property type="term" value="F:oxidoreductase activity, acting on paired donors, with incorporation or reduction of molecular oxygen, reduced flavin or flavoprotein as one donor, and incorporation of one atom of oxygen"/>
    <property type="evidence" value="ECO:0007669"/>
    <property type="project" value="TreeGrafter"/>
</dbReference>
<dbReference type="Pfam" id="PF00067">
    <property type="entry name" value="p450"/>
    <property type="match status" value="1"/>
</dbReference>
<dbReference type="GO" id="GO:0006082">
    <property type="term" value="P:organic acid metabolic process"/>
    <property type="evidence" value="ECO:0007669"/>
    <property type="project" value="TreeGrafter"/>
</dbReference>
<feature type="chain" id="PRO_5044011548" description="Cytochrome P450" evidence="5">
    <location>
        <begin position="16"/>
        <end position="77"/>
    </location>
</feature>
<dbReference type="AlphaFoldDB" id="A0AAV5U4X6"/>